<feature type="binding site" evidence="11">
    <location>
        <position position="323"/>
    </location>
    <ligand>
        <name>FMN</name>
        <dbReference type="ChEBI" id="CHEBI:58210"/>
    </ligand>
</feature>
<dbReference type="PANTHER" id="PTHR21085:SF0">
    <property type="entry name" value="CHORISMATE SYNTHASE"/>
    <property type="match status" value="1"/>
</dbReference>
<organism evidence="13 14">
    <name type="scientific">Ruminococcus gauvreauii</name>
    <dbReference type="NCBI Taxonomy" id="438033"/>
    <lineage>
        <taxon>Bacteria</taxon>
        <taxon>Bacillati</taxon>
        <taxon>Bacillota</taxon>
        <taxon>Clostridia</taxon>
        <taxon>Eubacteriales</taxon>
        <taxon>Oscillospiraceae</taxon>
        <taxon>Ruminococcus</taxon>
    </lineage>
</organism>
<dbReference type="PROSITE" id="PS00788">
    <property type="entry name" value="CHORISMATE_SYNTHASE_2"/>
    <property type="match status" value="1"/>
</dbReference>
<dbReference type="Gene3D" id="3.60.150.10">
    <property type="entry name" value="Chorismate synthase AroC"/>
    <property type="match status" value="1"/>
</dbReference>
<evidence type="ECO:0000256" key="8">
    <source>
        <dbReference type="ARBA" id="ARBA00022857"/>
    </source>
</evidence>
<dbReference type="PROSITE" id="PS00787">
    <property type="entry name" value="CHORISMATE_SYNTHASE_1"/>
    <property type="match status" value="1"/>
</dbReference>
<keyword evidence="7 11" id="KW-0274">FAD</keyword>
<feature type="binding site" evidence="11">
    <location>
        <begin position="125"/>
        <end position="127"/>
    </location>
    <ligand>
        <name>FMN</name>
        <dbReference type="ChEBI" id="CHEBI:58210"/>
    </ligand>
</feature>
<feature type="binding site" evidence="11">
    <location>
        <position position="54"/>
    </location>
    <ligand>
        <name>NADP(+)</name>
        <dbReference type="ChEBI" id="CHEBI:58349"/>
    </ligand>
</feature>
<dbReference type="GO" id="GO:0004107">
    <property type="term" value="F:chorismate synthase activity"/>
    <property type="evidence" value="ECO:0007669"/>
    <property type="project" value="UniProtKB-EC"/>
</dbReference>
<protein>
    <recommendedName>
        <fullName evidence="3 11">Chorismate synthase</fullName>
        <shortName evidence="11">CS</shortName>
        <ecNumber evidence="3 11">4.2.3.5</ecNumber>
    </recommendedName>
    <alternativeName>
        <fullName evidence="11">5-enolpyruvylshikimate-3-phosphate phospholyase</fullName>
    </alternativeName>
</protein>
<evidence type="ECO:0000313" key="13">
    <source>
        <dbReference type="EMBL" id="UWP59835.1"/>
    </source>
</evidence>
<dbReference type="InterPro" id="IPR020541">
    <property type="entry name" value="Chorismate_synthase_CS"/>
</dbReference>
<evidence type="ECO:0000256" key="5">
    <source>
        <dbReference type="ARBA" id="ARBA00022630"/>
    </source>
</evidence>
<keyword evidence="10 11" id="KW-0456">Lyase</keyword>
<keyword evidence="5 11" id="KW-0285">Flavoprotein</keyword>
<keyword evidence="14" id="KW-1185">Reference proteome</keyword>
<evidence type="ECO:0000256" key="12">
    <source>
        <dbReference type="RuleBase" id="RU000605"/>
    </source>
</evidence>
<comment type="subunit">
    <text evidence="11">Homotetramer.</text>
</comment>
<evidence type="ECO:0000256" key="4">
    <source>
        <dbReference type="ARBA" id="ARBA00022605"/>
    </source>
</evidence>
<dbReference type="HAMAP" id="MF_00300">
    <property type="entry name" value="Chorismate_synth"/>
    <property type="match status" value="1"/>
</dbReference>
<dbReference type="PANTHER" id="PTHR21085">
    <property type="entry name" value="CHORISMATE SYNTHASE"/>
    <property type="match status" value="1"/>
</dbReference>
<dbReference type="RefSeq" id="WP_028528111.1">
    <property type="nucleotide sequence ID" value="NZ_CABLBR010000007.1"/>
</dbReference>
<keyword evidence="8 11" id="KW-0521">NADP</keyword>
<dbReference type="NCBIfam" id="TIGR00033">
    <property type="entry name" value="aroC"/>
    <property type="match status" value="1"/>
</dbReference>
<dbReference type="EC" id="4.2.3.5" evidence="3 11"/>
<feature type="binding site" evidence="11">
    <location>
        <position position="48"/>
    </location>
    <ligand>
        <name>NADP(+)</name>
        <dbReference type="ChEBI" id="CHEBI:58349"/>
    </ligand>
</feature>
<evidence type="ECO:0000256" key="10">
    <source>
        <dbReference type="ARBA" id="ARBA00023239"/>
    </source>
</evidence>
<keyword evidence="6 11" id="KW-0288">FMN</keyword>
<comment type="function">
    <text evidence="11">Catalyzes the anti-1,4-elimination of the C-3 phosphate and the C-6 proR hydrogen from 5-enolpyruvylshikimate-3-phosphate (EPSP) to yield chorismate, which is the branch point compound that serves as the starting substrate for the three terminal pathways of aromatic amino acid biosynthesis. This reaction introduces a second double bond into the aromatic ring system.</text>
</comment>
<dbReference type="InterPro" id="IPR000453">
    <property type="entry name" value="Chorismate_synth"/>
</dbReference>
<dbReference type="NCBIfam" id="NF003793">
    <property type="entry name" value="PRK05382.1"/>
    <property type="match status" value="1"/>
</dbReference>
<feature type="binding site" evidence="11">
    <location>
        <begin position="297"/>
        <end position="301"/>
    </location>
    <ligand>
        <name>FMN</name>
        <dbReference type="ChEBI" id="CHEBI:58210"/>
    </ligand>
</feature>
<evidence type="ECO:0000256" key="11">
    <source>
        <dbReference type="HAMAP-Rule" id="MF_00300"/>
    </source>
</evidence>
<evidence type="ECO:0000256" key="3">
    <source>
        <dbReference type="ARBA" id="ARBA00013036"/>
    </source>
</evidence>
<comment type="pathway">
    <text evidence="1 11 12">Metabolic intermediate biosynthesis; chorismate biosynthesis; chorismate from D-erythrose 4-phosphate and phosphoenolpyruvate: step 7/7.</text>
</comment>
<dbReference type="EMBL" id="CP102290">
    <property type="protein sequence ID" value="UWP59835.1"/>
    <property type="molecule type" value="Genomic_DNA"/>
</dbReference>
<evidence type="ECO:0000256" key="1">
    <source>
        <dbReference type="ARBA" id="ARBA00005044"/>
    </source>
</evidence>
<keyword evidence="4 11" id="KW-0028">Amino-acid biosynthesis</keyword>
<dbReference type="SUPFAM" id="SSF103263">
    <property type="entry name" value="Chorismate synthase, AroC"/>
    <property type="match status" value="1"/>
</dbReference>
<keyword evidence="9 11" id="KW-0057">Aromatic amino acid biosynthesis</keyword>
<evidence type="ECO:0000313" key="14">
    <source>
        <dbReference type="Proteomes" id="UP001060164"/>
    </source>
</evidence>
<dbReference type="CDD" id="cd07304">
    <property type="entry name" value="Chorismate_synthase"/>
    <property type="match status" value="1"/>
</dbReference>
<evidence type="ECO:0000256" key="6">
    <source>
        <dbReference type="ARBA" id="ARBA00022643"/>
    </source>
</evidence>
<gene>
    <name evidence="11 13" type="primary">aroC</name>
    <name evidence="13" type="ORF">NQ502_01880</name>
</gene>
<dbReference type="Pfam" id="PF01264">
    <property type="entry name" value="Chorismate_synt"/>
    <property type="match status" value="1"/>
</dbReference>
<reference evidence="13" key="1">
    <citation type="journal article" date="2022" name="Cell">
        <title>Design, construction, and in vivo augmentation of a complex gut microbiome.</title>
        <authorList>
            <person name="Cheng A.G."/>
            <person name="Ho P.Y."/>
            <person name="Aranda-Diaz A."/>
            <person name="Jain S."/>
            <person name="Yu F.B."/>
            <person name="Meng X."/>
            <person name="Wang M."/>
            <person name="Iakiviak M."/>
            <person name="Nagashima K."/>
            <person name="Zhao A."/>
            <person name="Murugkar P."/>
            <person name="Patil A."/>
            <person name="Atabakhsh K."/>
            <person name="Weakley A."/>
            <person name="Yan J."/>
            <person name="Brumbaugh A.R."/>
            <person name="Higginbottom S."/>
            <person name="Dimas A."/>
            <person name="Shiver A.L."/>
            <person name="Deutschbauer A."/>
            <person name="Neff N."/>
            <person name="Sonnenburg J.L."/>
            <person name="Huang K.C."/>
            <person name="Fischbach M.A."/>
        </authorList>
    </citation>
    <scope>NUCLEOTIDE SEQUENCE</scope>
    <source>
        <strain evidence="13">DSM 19829</strain>
    </source>
</reference>
<dbReference type="Proteomes" id="UP001060164">
    <property type="component" value="Chromosome"/>
</dbReference>
<proteinExistence type="inferred from homology"/>
<comment type="caution">
    <text evidence="11">Lacks conserved residue(s) required for the propagation of feature annotation.</text>
</comment>
<comment type="catalytic activity">
    <reaction evidence="11 12">
        <text>5-O-(1-carboxyvinyl)-3-phosphoshikimate = chorismate + phosphate</text>
        <dbReference type="Rhea" id="RHEA:21020"/>
        <dbReference type="ChEBI" id="CHEBI:29748"/>
        <dbReference type="ChEBI" id="CHEBI:43474"/>
        <dbReference type="ChEBI" id="CHEBI:57701"/>
        <dbReference type="EC" id="4.2.3.5"/>
    </reaction>
</comment>
<comment type="cofactor">
    <cofactor evidence="11 12">
        <name>FMNH2</name>
        <dbReference type="ChEBI" id="CHEBI:57618"/>
    </cofactor>
    <text evidence="11 12">Reduced FMN (FMNH(2)).</text>
</comment>
<evidence type="ECO:0000256" key="9">
    <source>
        <dbReference type="ARBA" id="ARBA00023141"/>
    </source>
</evidence>
<name>A0ABY5VH27_9FIRM</name>
<accession>A0ABY5VH27</accession>
<feature type="binding site" evidence="11">
    <location>
        <position position="282"/>
    </location>
    <ligand>
        <name>FMN</name>
        <dbReference type="ChEBI" id="CHEBI:58210"/>
    </ligand>
</feature>
<dbReference type="InterPro" id="IPR035904">
    <property type="entry name" value="Chorismate_synth_AroC_sf"/>
</dbReference>
<evidence type="ECO:0000256" key="2">
    <source>
        <dbReference type="ARBA" id="ARBA00008014"/>
    </source>
</evidence>
<comment type="similarity">
    <text evidence="2 11 12">Belongs to the chorismate synthase family.</text>
</comment>
<dbReference type="PIRSF" id="PIRSF001456">
    <property type="entry name" value="Chorismate_synth"/>
    <property type="match status" value="1"/>
</dbReference>
<evidence type="ECO:0000256" key="7">
    <source>
        <dbReference type="ARBA" id="ARBA00022827"/>
    </source>
</evidence>
<sequence length="367" mass="39043">MAGSSFGTLFTVTTWGESHGKGLGVVVDGCPSGLLLQESDIQAFLNRRKPGQNKYATPRKEADEVEILSGVFEGRTTGTPISMIVRNTSQRSGDYGEIASYYRPGHADYTFDQKYGFRDYRGGGRSSGRETVGRVAAGAIAVKILNSLGVSICTYTKAIGPITAEQFHPELIAENPLYMPDTDASKRAQAYLDDCMKRHDSSGGVVECIVSHFPAGAGTPVFEKLDACLGKAVLSIGAVKGVEIGDGFAAAEATGLSSNDGFCCNADGHIHKLTNHSGGVLGGISDGSDIILRAAFKPTPSIFSTQQTVNRQGESVDINIKGRHDPIIVPRAVVVVESMTAMTLVDALLCGMGSRMEHLQRIWHPES</sequence>